<keyword evidence="2" id="KW-1185">Reference proteome</keyword>
<dbReference type="Proteomes" id="UP001163046">
    <property type="component" value="Unassembled WGS sequence"/>
</dbReference>
<accession>A0A9W9YBX3</accession>
<dbReference type="OrthoDB" id="5317514at2759"/>
<evidence type="ECO:0000313" key="1">
    <source>
        <dbReference type="EMBL" id="KAJ7333091.1"/>
    </source>
</evidence>
<evidence type="ECO:0000313" key="2">
    <source>
        <dbReference type="Proteomes" id="UP001163046"/>
    </source>
</evidence>
<dbReference type="EMBL" id="MU827787">
    <property type="protein sequence ID" value="KAJ7333091.1"/>
    <property type="molecule type" value="Genomic_DNA"/>
</dbReference>
<organism evidence="1 2">
    <name type="scientific">Desmophyllum pertusum</name>
    <dbReference type="NCBI Taxonomy" id="174260"/>
    <lineage>
        <taxon>Eukaryota</taxon>
        <taxon>Metazoa</taxon>
        <taxon>Cnidaria</taxon>
        <taxon>Anthozoa</taxon>
        <taxon>Hexacorallia</taxon>
        <taxon>Scleractinia</taxon>
        <taxon>Caryophylliina</taxon>
        <taxon>Caryophylliidae</taxon>
        <taxon>Desmophyllum</taxon>
    </lineage>
</organism>
<name>A0A9W9YBX3_9CNID</name>
<sequence length="108" mass="12407">MAVVDFNERWSGDDLAVSAPSTVYRQSVHILWCDKKRTQPQAKPYNPRQWKHITTLAHFFWGLMLMEMVLKDLIIWSPYAPEGCPQRGSGRRVFSQDTEGAWGRVVGA</sequence>
<proteinExistence type="predicted"/>
<dbReference type="AlphaFoldDB" id="A0A9W9YBX3"/>
<protein>
    <submittedName>
        <fullName evidence="1">Uncharacterized protein</fullName>
    </submittedName>
</protein>
<gene>
    <name evidence="1" type="ORF">OS493_018265</name>
</gene>
<comment type="caution">
    <text evidence="1">The sequence shown here is derived from an EMBL/GenBank/DDBJ whole genome shotgun (WGS) entry which is preliminary data.</text>
</comment>
<reference evidence="1" key="1">
    <citation type="submission" date="2023-01" db="EMBL/GenBank/DDBJ databases">
        <title>Genome assembly of the deep-sea coral Lophelia pertusa.</title>
        <authorList>
            <person name="Herrera S."/>
            <person name="Cordes E."/>
        </authorList>
    </citation>
    <scope>NUCLEOTIDE SEQUENCE</scope>
    <source>
        <strain evidence="1">USNM1676648</strain>
        <tissue evidence="1">Polyp</tissue>
    </source>
</reference>